<dbReference type="PROSITE" id="PS00036">
    <property type="entry name" value="BZIP_BASIC"/>
    <property type="match status" value="1"/>
</dbReference>
<dbReference type="Proteomes" id="UP000324897">
    <property type="component" value="Unassembled WGS sequence"/>
</dbReference>
<keyword evidence="5" id="KW-0539">Nucleus</keyword>
<evidence type="ECO:0000313" key="8">
    <source>
        <dbReference type="EMBL" id="TVT99034.1"/>
    </source>
</evidence>
<keyword evidence="2" id="KW-0805">Transcription regulation</keyword>
<accession>A0A5J9SJ78</accession>
<evidence type="ECO:0000256" key="4">
    <source>
        <dbReference type="ARBA" id="ARBA00023163"/>
    </source>
</evidence>
<organism evidence="8 9">
    <name type="scientific">Eragrostis curvula</name>
    <name type="common">weeping love grass</name>
    <dbReference type="NCBI Taxonomy" id="38414"/>
    <lineage>
        <taxon>Eukaryota</taxon>
        <taxon>Viridiplantae</taxon>
        <taxon>Streptophyta</taxon>
        <taxon>Embryophyta</taxon>
        <taxon>Tracheophyta</taxon>
        <taxon>Spermatophyta</taxon>
        <taxon>Magnoliopsida</taxon>
        <taxon>Liliopsida</taxon>
        <taxon>Poales</taxon>
        <taxon>Poaceae</taxon>
        <taxon>PACMAD clade</taxon>
        <taxon>Chloridoideae</taxon>
        <taxon>Eragrostideae</taxon>
        <taxon>Eragrostidinae</taxon>
        <taxon>Eragrostis</taxon>
    </lineage>
</organism>
<name>A0A5J9SJ78_9POAL</name>
<dbReference type="OrthoDB" id="551672at2759"/>
<comment type="caution">
    <text evidence="8">The sequence shown here is derived from an EMBL/GenBank/DDBJ whole genome shotgun (WGS) entry which is preliminary data.</text>
</comment>
<dbReference type="PANTHER" id="PTHR45764">
    <property type="entry name" value="BZIP TRANSCRIPTION FACTOR 44"/>
    <property type="match status" value="1"/>
</dbReference>
<dbReference type="Gramene" id="TVT99034">
    <property type="protein sequence ID" value="TVT99034"/>
    <property type="gene ID" value="EJB05_55664"/>
</dbReference>
<evidence type="ECO:0000256" key="2">
    <source>
        <dbReference type="ARBA" id="ARBA00023015"/>
    </source>
</evidence>
<evidence type="ECO:0000259" key="7">
    <source>
        <dbReference type="PROSITE" id="PS50217"/>
    </source>
</evidence>
<feature type="compositionally biased region" description="Low complexity" evidence="6">
    <location>
        <begin position="23"/>
        <end position="34"/>
    </location>
</feature>
<dbReference type="InterPro" id="IPR045314">
    <property type="entry name" value="bZIP_plant_GBF1"/>
</dbReference>
<dbReference type="GO" id="GO:0005634">
    <property type="term" value="C:nucleus"/>
    <property type="evidence" value="ECO:0007669"/>
    <property type="project" value="UniProtKB-SubCell"/>
</dbReference>
<feature type="compositionally biased region" description="Basic and acidic residues" evidence="6">
    <location>
        <begin position="35"/>
        <end position="51"/>
    </location>
</feature>
<dbReference type="EMBL" id="RWGY01000774">
    <property type="protein sequence ID" value="TVT99034.1"/>
    <property type="molecule type" value="Genomic_DNA"/>
</dbReference>
<dbReference type="SMART" id="SM00338">
    <property type="entry name" value="BRLZ"/>
    <property type="match status" value="1"/>
</dbReference>
<comment type="subcellular location">
    <subcellularLocation>
        <location evidence="1">Nucleus</location>
    </subcellularLocation>
</comment>
<keyword evidence="4" id="KW-0804">Transcription</keyword>
<evidence type="ECO:0000256" key="6">
    <source>
        <dbReference type="SAM" id="MobiDB-lite"/>
    </source>
</evidence>
<dbReference type="AlphaFoldDB" id="A0A5J9SJ78"/>
<reference evidence="8 9" key="1">
    <citation type="journal article" date="2019" name="Sci. Rep.">
        <title>A high-quality genome of Eragrostis curvula grass provides insights into Poaceae evolution and supports new strategies to enhance forage quality.</title>
        <authorList>
            <person name="Carballo J."/>
            <person name="Santos B.A.C.M."/>
            <person name="Zappacosta D."/>
            <person name="Garbus I."/>
            <person name="Selva J.P."/>
            <person name="Gallo C.A."/>
            <person name="Diaz A."/>
            <person name="Albertini E."/>
            <person name="Caccamo M."/>
            <person name="Echenique V."/>
        </authorList>
    </citation>
    <scope>NUCLEOTIDE SEQUENCE [LARGE SCALE GENOMIC DNA]</scope>
    <source>
        <strain evidence="9">cv. Victoria</strain>
        <tissue evidence="8">Leaf</tissue>
    </source>
</reference>
<dbReference type="CDD" id="cd14702">
    <property type="entry name" value="bZIP_plant_GBF1"/>
    <property type="match status" value="1"/>
</dbReference>
<dbReference type="FunFam" id="1.20.5.170:FF:000020">
    <property type="entry name" value="BZIP transcription factor"/>
    <property type="match status" value="1"/>
</dbReference>
<evidence type="ECO:0000256" key="5">
    <source>
        <dbReference type="ARBA" id="ARBA00023242"/>
    </source>
</evidence>
<dbReference type="SUPFAM" id="SSF57959">
    <property type="entry name" value="Leucine zipper domain"/>
    <property type="match status" value="1"/>
</dbReference>
<dbReference type="Gene3D" id="1.20.5.170">
    <property type="match status" value="1"/>
</dbReference>
<proteinExistence type="predicted"/>
<dbReference type="Pfam" id="PF00170">
    <property type="entry name" value="bZIP_1"/>
    <property type="match status" value="1"/>
</dbReference>
<feature type="non-terminal residue" evidence="8">
    <location>
        <position position="1"/>
    </location>
</feature>
<dbReference type="PANTHER" id="PTHR45764:SF15">
    <property type="entry name" value="OS01G0542700 PROTEIN"/>
    <property type="match status" value="1"/>
</dbReference>
<gene>
    <name evidence="8" type="ORF">EJB05_55664</name>
</gene>
<evidence type="ECO:0000313" key="9">
    <source>
        <dbReference type="Proteomes" id="UP000324897"/>
    </source>
</evidence>
<dbReference type="GO" id="GO:0045893">
    <property type="term" value="P:positive regulation of DNA-templated transcription"/>
    <property type="evidence" value="ECO:0007669"/>
    <property type="project" value="TreeGrafter"/>
</dbReference>
<feature type="region of interest" description="Disordered" evidence="6">
    <location>
        <begin position="23"/>
        <end position="64"/>
    </location>
</feature>
<keyword evidence="3" id="KW-0238">DNA-binding</keyword>
<keyword evidence="9" id="KW-1185">Reference proteome</keyword>
<dbReference type="InterPro" id="IPR046347">
    <property type="entry name" value="bZIP_sf"/>
</dbReference>
<dbReference type="GO" id="GO:0000976">
    <property type="term" value="F:transcription cis-regulatory region binding"/>
    <property type="evidence" value="ECO:0007669"/>
    <property type="project" value="TreeGrafter"/>
</dbReference>
<feature type="domain" description="BZIP" evidence="7">
    <location>
        <begin position="36"/>
        <end position="99"/>
    </location>
</feature>
<evidence type="ECO:0000256" key="3">
    <source>
        <dbReference type="ARBA" id="ARBA00023125"/>
    </source>
</evidence>
<dbReference type="PROSITE" id="PS50217">
    <property type="entry name" value="BZIP"/>
    <property type="match status" value="1"/>
</dbReference>
<dbReference type="GO" id="GO:0046982">
    <property type="term" value="F:protein heterodimerization activity"/>
    <property type="evidence" value="ECO:0007669"/>
    <property type="project" value="UniProtKB-ARBA"/>
</dbReference>
<protein>
    <recommendedName>
        <fullName evidence="7">BZIP domain-containing protein</fullName>
    </recommendedName>
</protein>
<sequence>MAMASSGGCTITGIVVASSSAGSTAAAPGDAATTMDERRLKRRLSNRESARRTRARKQQQVNDLEAEAEALRRRNDGVAEAVRAAARCLAAVEAENAVLRARALELGARLAGLLQCLLPSADCGMASSITASPADMMYAYTYY</sequence>
<dbReference type="GO" id="GO:0003700">
    <property type="term" value="F:DNA-binding transcription factor activity"/>
    <property type="evidence" value="ECO:0007669"/>
    <property type="project" value="InterPro"/>
</dbReference>
<evidence type="ECO:0000256" key="1">
    <source>
        <dbReference type="ARBA" id="ARBA00004123"/>
    </source>
</evidence>
<dbReference type="InterPro" id="IPR004827">
    <property type="entry name" value="bZIP"/>
</dbReference>